<dbReference type="AlphaFoldDB" id="A0A225DAU4"/>
<comment type="pathway">
    <text evidence="3">Amino-acid biosynthesis; L-leucine biosynthesis; L-leucine from 3-methyl-2-oxobutanoate: step 4/4.</text>
</comment>
<dbReference type="PANTHER" id="PTHR42743:SF11">
    <property type="entry name" value="AMINODEOXYCHORISMATE LYASE"/>
    <property type="match status" value="1"/>
</dbReference>
<reference evidence="10" key="1">
    <citation type="submission" date="2017-06" db="EMBL/GenBank/DDBJ databases">
        <title>Genome analysis of Fimbriiglobus ruber SP5, the first member of the order Planctomycetales with confirmed chitinolytic capability.</title>
        <authorList>
            <person name="Ravin N.V."/>
            <person name="Rakitin A.L."/>
            <person name="Ivanova A.A."/>
            <person name="Beletsky A.V."/>
            <person name="Kulichevskaya I.S."/>
            <person name="Mardanov A.V."/>
            <person name="Dedysh S.N."/>
        </authorList>
    </citation>
    <scope>NUCLEOTIDE SEQUENCE [LARGE SCALE GENOMIC DNA]</scope>
    <source>
        <strain evidence="10">SP5</strain>
    </source>
</reference>
<dbReference type="Gene3D" id="3.20.10.10">
    <property type="entry name" value="D-amino Acid Aminotransferase, subunit A, domain 2"/>
    <property type="match status" value="1"/>
</dbReference>
<dbReference type="OrthoDB" id="255602at2"/>
<protein>
    <recommendedName>
        <fullName evidence="5">branched-chain-amino-acid transaminase</fullName>
        <ecNumber evidence="5">2.6.1.42</ecNumber>
    </recommendedName>
</protein>
<comment type="similarity">
    <text evidence="4">Belongs to the class-IV pyridoxal-phosphate-dependent aminotransferase family.</text>
</comment>
<evidence type="ECO:0000256" key="1">
    <source>
        <dbReference type="ARBA" id="ARBA00004824"/>
    </source>
</evidence>
<dbReference type="PANTHER" id="PTHR42743">
    <property type="entry name" value="AMINO-ACID AMINOTRANSFERASE"/>
    <property type="match status" value="1"/>
</dbReference>
<evidence type="ECO:0000256" key="5">
    <source>
        <dbReference type="ARBA" id="ARBA00013053"/>
    </source>
</evidence>
<evidence type="ECO:0000256" key="7">
    <source>
        <dbReference type="ARBA" id="ARBA00048798"/>
    </source>
</evidence>
<dbReference type="RefSeq" id="WP_088258349.1">
    <property type="nucleotide sequence ID" value="NZ_NIDE01000014.1"/>
</dbReference>
<proteinExistence type="inferred from homology"/>
<dbReference type="GO" id="GO:0046394">
    <property type="term" value="P:carboxylic acid biosynthetic process"/>
    <property type="evidence" value="ECO:0007669"/>
    <property type="project" value="UniProtKB-ARBA"/>
</dbReference>
<dbReference type="InterPro" id="IPR043131">
    <property type="entry name" value="BCAT-like_N"/>
</dbReference>
<evidence type="ECO:0000256" key="8">
    <source>
        <dbReference type="ARBA" id="ARBA00049229"/>
    </source>
</evidence>
<comment type="catalytic activity">
    <reaction evidence="8">
        <text>L-leucine + 2-oxoglutarate = 4-methyl-2-oxopentanoate + L-glutamate</text>
        <dbReference type="Rhea" id="RHEA:18321"/>
        <dbReference type="ChEBI" id="CHEBI:16810"/>
        <dbReference type="ChEBI" id="CHEBI:17865"/>
        <dbReference type="ChEBI" id="CHEBI:29985"/>
        <dbReference type="ChEBI" id="CHEBI:57427"/>
        <dbReference type="EC" id="2.6.1.42"/>
    </reaction>
</comment>
<accession>A0A225DAU4</accession>
<comment type="pathway">
    <text evidence="1">Amino-acid biosynthesis; L-isoleucine biosynthesis; L-isoleucine from 2-oxobutanoate: step 4/4.</text>
</comment>
<dbReference type="SUPFAM" id="SSF56752">
    <property type="entry name" value="D-aminoacid aminotransferase-like PLP-dependent enzymes"/>
    <property type="match status" value="1"/>
</dbReference>
<evidence type="ECO:0000313" key="10">
    <source>
        <dbReference type="Proteomes" id="UP000214646"/>
    </source>
</evidence>
<name>A0A225DAU4_9BACT</name>
<comment type="caution">
    <text evidence="9">The sequence shown here is derived from an EMBL/GenBank/DDBJ whole genome shotgun (WGS) entry which is preliminary data.</text>
</comment>
<keyword evidence="9" id="KW-0456">Lyase</keyword>
<dbReference type="InterPro" id="IPR001544">
    <property type="entry name" value="Aminotrans_IV"/>
</dbReference>
<evidence type="ECO:0000256" key="6">
    <source>
        <dbReference type="ARBA" id="ARBA00048212"/>
    </source>
</evidence>
<dbReference type="InterPro" id="IPR050571">
    <property type="entry name" value="Class-IV_PLP-Dep_Aminotrnsfr"/>
</dbReference>
<evidence type="ECO:0000256" key="3">
    <source>
        <dbReference type="ARBA" id="ARBA00005072"/>
    </source>
</evidence>
<dbReference type="Pfam" id="PF01063">
    <property type="entry name" value="Aminotran_4"/>
    <property type="match status" value="1"/>
</dbReference>
<dbReference type="GO" id="GO:0016829">
    <property type="term" value="F:lyase activity"/>
    <property type="evidence" value="ECO:0007669"/>
    <property type="project" value="UniProtKB-KW"/>
</dbReference>
<comment type="catalytic activity">
    <reaction evidence="6">
        <text>L-valine + 2-oxoglutarate = 3-methyl-2-oxobutanoate + L-glutamate</text>
        <dbReference type="Rhea" id="RHEA:24813"/>
        <dbReference type="ChEBI" id="CHEBI:11851"/>
        <dbReference type="ChEBI" id="CHEBI:16810"/>
        <dbReference type="ChEBI" id="CHEBI:29985"/>
        <dbReference type="ChEBI" id="CHEBI:57762"/>
        <dbReference type="EC" id="2.6.1.42"/>
    </reaction>
</comment>
<dbReference type="InterPro" id="IPR036038">
    <property type="entry name" value="Aminotransferase-like"/>
</dbReference>
<dbReference type="EMBL" id="NIDE01000014">
    <property type="protein sequence ID" value="OWK38582.1"/>
    <property type="molecule type" value="Genomic_DNA"/>
</dbReference>
<keyword evidence="10" id="KW-1185">Reference proteome</keyword>
<dbReference type="EC" id="2.6.1.42" evidence="5"/>
<dbReference type="Proteomes" id="UP000214646">
    <property type="component" value="Unassembled WGS sequence"/>
</dbReference>
<dbReference type="Gene3D" id="3.30.470.10">
    <property type="match status" value="1"/>
</dbReference>
<evidence type="ECO:0000313" key="9">
    <source>
        <dbReference type="EMBL" id="OWK38582.1"/>
    </source>
</evidence>
<organism evidence="9 10">
    <name type="scientific">Fimbriiglobus ruber</name>
    <dbReference type="NCBI Taxonomy" id="1908690"/>
    <lineage>
        <taxon>Bacteria</taxon>
        <taxon>Pseudomonadati</taxon>
        <taxon>Planctomycetota</taxon>
        <taxon>Planctomycetia</taxon>
        <taxon>Gemmatales</taxon>
        <taxon>Gemmataceae</taxon>
        <taxon>Fimbriiglobus</taxon>
    </lineage>
</organism>
<sequence>MAPQQPAPTDDFAWANPQLRLQLLTDPAAVLKDRGLNVPPDMPLPVMHEFVRMAYLLWVDGKIIPIDQFSIDPADEGLLFGRGVWESTRTVGGQPWLWQSHVERVKQSAPVLYIDLAPERIPDAKQVHDYVRALTTQDVVLRLNVTAGRPGKPGLVWMSAAPLPYPVPSLKLRSHVNPVQKGQPYLTLKTFQYATRLRIGQQAMKEGYHTALMVDTEGNLLEASHANLFLRLSDGWVTPTADGGLLPGTVRHILLQRSPLPIREQKVPHTLLGEVREVFVTNSNVGIIPVTQIDGLAYPIGPETTQLMNWLNPKTPGGVQYRFVDSGTTSR</sequence>
<evidence type="ECO:0000256" key="4">
    <source>
        <dbReference type="ARBA" id="ARBA00009320"/>
    </source>
</evidence>
<comment type="pathway">
    <text evidence="2">Amino-acid biosynthesis; L-valine biosynthesis; L-valine from pyruvate: step 4/4.</text>
</comment>
<comment type="catalytic activity">
    <reaction evidence="7">
        <text>L-isoleucine + 2-oxoglutarate = (S)-3-methyl-2-oxopentanoate + L-glutamate</text>
        <dbReference type="Rhea" id="RHEA:24801"/>
        <dbReference type="ChEBI" id="CHEBI:16810"/>
        <dbReference type="ChEBI" id="CHEBI:29985"/>
        <dbReference type="ChEBI" id="CHEBI:35146"/>
        <dbReference type="ChEBI" id="CHEBI:58045"/>
        <dbReference type="EC" id="2.6.1.42"/>
    </reaction>
</comment>
<evidence type="ECO:0000256" key="2">
    <source>
        <dbReference type="ARBA" id="ARBA00004931"/>
    </source>
</evidence>
<dbReference type="GO" id="GO:0004084">
    <property type="term" value="F:branched-chain-amino-acid transaminase activity"/>
    <property type="evidence" value="ECO:0007669"/>
    <property type="project" value="UniProtKB-EC"/>
</dbReference>
<dbReference type="InterPro" id="IPR043132">
    <property type="entry name" value="BCAT-like_C"/>
</dbReference>
<gene>
    <name evidence="9" type="ORF">FRUB_07702</name>
</gene>